<keyword evidence="3" id="KW-1185">Reference proteome</keyword>
<feature type="compositionally biased region" description="Basic and acidic residues" evidence="1">
    <location>
        <begin position="24"/>
        <end position="47"/>
    </location>
</feature>
<gene>
    <name evidence="2" type="ORF">Ahy_A03g013666</name>
</gene>
<reference evidence="2 3" key="1">
    <citation type="submission" date="2019-01" db="EMBL/GenBank/DDBJ databases">
        <title>Sequencing of cultivated peanut Arachis hypogaea provides insights into genome evolution and oil improvement.</title>
        <authorList>
            <person name="Chen X."/>
        </authorList>
    </citation>
    <scope>NUCLEOTIDE SEQUENCE [LARGE SCALE GENOMIC DNA]</scope>
    <source>
        <strain evidence="3">cv. Fuhuasheng</strain>
        <tissue evidence="2">Leaves</tissue>
    </source>
</reference>
<name>A0A445DW62_ARAHY</name>
<accession>A0A445DW62</accession>
<sequence length="135" mass="15132">MFIYACTIGSEIGTEELEEFLRESKKKENNEKYATQGEKEVDLRSTEGHYVSSEIIPEVNLGSDDPLSQRHIDQSSVNKPAESMLSLVEESPNDQAEENMMVVQEETQSQTEVLSILSIQVCLPLSQTTPVPQIK</sequence>
<proteinExistence type="predicted"/>
<evidence type="ECO:0000313" key="3">
    <source>
        <dbReference type="Proteomes" id="UP000289738"/>
    </source>
</evidence>
<dbReference type="EMBL" id="SDMP01000003">
    <property type="protein sequence ID" value="RYR67341.1"/>
    <property type="molecule type" value="Genomic_DNA"/>
</dbReference>
<comment type="caution">
    <text evidence="2">The sequence shown here is derived from an EMBL/GenBank/DDBJ whole genome shotgun (WGS) entry which is preliminary data.</text>
</comment>
<evidence type="ECO:0000256" key="1">
    <source>
        <dbReference type="SAM" id="MobiDB-lite"/>
    </source>
</evidence>
<feature type="region of interest" description="Disordered" evidence="1">
    <location>
        <begin position="24"/>
        <end position="81"/>
    </location>
</feature>
<dbReference type="Proteomes" id="UP000289738">
    <property type="component" value="Chromosome A03"/>
</dbReference>
<protein>
    <submittedName>
        <fullName evidence="2">Uncharacterized protein</fullName>
    </submittedName>
</protein>
<organism evidence="2 3">
    <name type="scientific">Arachis hypogaea</name>
    <name type="common">Peanut</name>
    <dbReference type="NCBI Taxonomy" id="3818"/>
    <lineage>
        <taxon>Eukaryota</taxon>
        <taxon>Viridiplantae</taxon>
        <taxon>Streptophyta</taxon>
        <taxon>Embryophyta</taxon>
        <taxon>Tracheophyta</taxon>
        <taxon>Spermatophyta</taxon>
        <taxon>Magnoliopsida</taxon>
        <taxon>eudicotyledons</taxon>
        <taxon>Gunneridae</taxon>
        <taxon>Pentapetalae</taxon>
        <taxon>rosids</taxon>
        <taxon>fabids</taxon>
        <taxon>Fabales</taxon>
        <taxon>Fabaceae</taxon>
        <taxon>Papilionoideae</taxon>
        <taxon>50 kb inversion clade</taxon>
        <taxon>dalbergioids sensu lato</taxon>
        <taxon>Dalbergieae</taxon>
        <taxon>Pterocarpus clade</taxon>
        <taxon>Arachis</taxon>
    </lineage>
</organism>
<dbReference type="AlphaFoldDB" id="A0A445DW62"/>
<evidence type="ECO:0000313" key="2">
    <source>
        <dbReference type="EMBL" id="RYR67341.1"/>
    </source>
</evidence>